<proteinExistence type="predicted"/>
<accession>A0A0B6ARH7</accession>
<dbReference type="EMBL" id="CP009920">
    <property type="protein sequence ID" value="AJI23283.1"/>
    <property type="molecule type" value="Genomic_DNA"/>
</dbReference>
<feature type="signal peptide" evidence="1">
    <location>
        <begin position="1"/>
        <end position="17"/>
    </location>
</feature>
<keyword evidence="1" id="KW-0732">Signal</keyword>
<dbReference type="Proteomes" id="UP000031829">
    <property type="component" value="Chromosome"/>
</dbReference>
<evidence type="ECO:0000313" key="3">
    <source>
        <dbReference type="Proteomes" id="UP000031829"/>
    </source>
</evidence>
<evidence type="ECO:0000313" key="2">
    <source>
        <dbReference type="EMBL" id="AJI23283.1"/>
    </source>
</evidence>
<protein>
    <submittedName>
        <fullName evidence="2">Putative lipoprotein</fullName>
    </submittedName>
</protein>
<dbReference type="AlphaFoldDB" id="A0A0B6ARH7"/>
<dbReference type="KEGG" id="bmeg:BG04_4927"/>
<dbReference type="RefSeq" id="WP_034651760.1">
    <property type="nucleotide sequence ID" value="NZ_BCVB01000015.1"/>
</dbReference>
<organism evidence="2 3">
    <name type="scientific">Priestia megaterium (strain ATCC 14581 / DSM 32 / CCUG 1817 / JCM 2506 / NBRC 15308 / NCIMB 9376 / NCTC 10342 / NRRL B-14308 / VKM B-512 / Ford 19)</name>
    <name type="common">Bacillus megaterium</name>
    <dbReference type="NCBI Taxonomy" id="1348623"/>
    <lineage>
        <taxon>Bacteria</taxon>
        <taxon>Bacillati</taxon>
        <taxon>Bacillota</taxon>
        <taxon>Bacilli</taxon>
        <taxon>Bacillales</taxon>
        <taxon>Bacillaceae</taxon>
        <taxon>Priestia</taxon>
    </lineage>
</organism>
<keyword evidence="2" id="KW-0449">Lipoprotein</keyword>
<dbReference type="HOGENOM" id="CLU_1168814_0_0_9"/>
<dbReference type="GeneID" id="93642903"/>
<gene>
    <name evidence="2" type="ORF">BG04_4927</name>
</gene>
<reference evidence="2 3" key="1">
    <citation type="journal article" date="2015" name="Genome Announc.">
        <title>Complete genome sequences for 35 biothreat assay-relevant bacillus species.</title>
        <authorList>
            <person name="Johnson S.L."/>
            <person name="Daligault H.E."/>
            <person name="Davenport K.W."/>
            <person name="Jaissle J."/>
            <person name="Frey K.G."/>
            <person name="Ladner J.T."/>
            <person name="Broomall S.M."/>
            <person name="Bishop-Lilly K.A."/>
            <person name="Bruce D.C."/>
            <person name="Gibbons H.S."/>
            <person name="Coyne S.R."/>
            <person name="Lo C.C."/>
            <person name="Meincke L."/>
            <person name="Munk A.C."/>
            <person name="Koroleva G.I."/>
            <person name="Rosenzweig C.N."/>
            <person name="Palacios G.F."/>
            <person name="Redden C.L."/>
            <person name="Minogue T.D."/>
            <person name="Chain P.S."/>
        </authorList>
    </citation>
    <scope>NUCLEOTIDE SEQUENCE [LARGE SCALE GENOMIC DNA]</scope>
    <source>
        <strain evidence="3">ATCC 14581 / DSM 32 / JCM 2506 / NBRC 15308 / NCIMB 9376 / NCTC 10342 / NRRL B-14308 / VKM B-512</strain>
    </source>
</reference>
<evidence type="ECO:0000256" key="1">
    <source>
        <dbReference type="SAM" id="SignalP"/>
    </source>
</evidence>
<dbReference type="PROSITE" id="PS51257">
    <property type="entry name" value="PROKAR_LIPOPROTEIN"/>
    <property type="match status" value="1"/>
</dbReference>
<feature type="chain" id="PRO_5038442003" evidence="1">
    <location>
        <begin position="18"/>
        <end position="237"/>
    </location>
</feature>
<sequence>MKLRILVGMLLIVMAVAGCTNDNMSDSTKEKQNEEKKQDIKVVEEKSYKYDGKFTYSAIIKNESKKTLNINDLKINYINKKDQVDKNNIEASVRVAPYILKPGEKAYISAEALTDLTKFKNYDVKMTLPNVKPANDVLKLEVNKNSVKINKDIQDDETIYAVGTVRNNTKKFTEYTMIGAGMYGKNHEFIGTAFGESKDSLKPGDSSSFDLSSQEIPQKELDKVKTFSVSATTYFNK</sequence>
<name>A0A0B6ARH7_PRIM2</name>